<dbReference type="RefSeq" id="WP_146220368.1">
    <property type="nucleotide sequence ID" value="NZ_QGTX01000001.1"/>
</dbReference>
<dbReference type="InterPro" id="IPR011050">
    <property type="entry name" value="Pectin_lyase_fold/virulence"/>
</dbReference>
<dbReference type="EMBL" id="QGTX01000001">
    <property type="protein sequence ID" value="PWW21377.1"/>
    <property type="molecule type" value="Genomic_DNA"/>
</dbReference>
<accession>A0A317QF59</accession>
<name>A0A317QF59_9ACTN</name>
<dbReference type="AlphaFoldDB" id="A0A317QF59"/>
<evidence type="ECO:0000313" key="1">
    <source>
        <dbReference type="EMBL" id="PWW21377.1"/>
    </source>
</evidence>
<comment type="caution">
    <text evidence="1">The sequence shown here is derived from an EMBL/GenBank/DDBJ whole genome shotgun (WGS) entry which is preliminary data.</text>
</comment>
<dbReference type="Proteomes" id="UP000246661">
    <property type="component" value="Unassembled WGS sequence"/>
</dbReference>
<organism evidence="1 2">
    <name type="scientific">Geodermatophilus normandii</name>
    <dbReference type="NCBI Taxonomy" id="1137989"/>
    <lineage>
        <taxon>Bacteria</taxon>
        <taxon>Bacillati</taxon>
        <taxon>Actinomycetota</taxon>
        <taxon>Actinomycetes</taxon>
        <taxon>Geodermatophilales</taxon>
        <taxon>Geodermatophilaceae</taxon>
        <taxon>Geodermatophilus</taxon>
    </lineage>
</organism>
<reference evidence="2" key="1">
    <citation type="submission" date="2018-05" db="EMBL/GenBank/DDBJ databases">
        <authorList>
            <person name="Klenk H.-P."/>
            <person name="Huntemann M."/>
            <person name="Clum A."/>
            <person name="Pillay M."/>
            <person name="Palaniappan K."/>
            <person name="Varghese N."/>
            <person name="Mikhailova N."/>
            <person name="Stamatis D."/>
            <person name="Reddy T."/>
            <person name="Daum C."/>
            <person name="Shapiro N."/>
            <person name="Ivanova N."/>
            <person name="Kyrpides N."/>
            <person name="Woyke T."/>
        </authorList>
    </citation>
    <scope>NUCLEOTIDE SEQUENCE [LARGE SCALE GENOMIC DNA]</scope>
    <source>
        <strain evidence="2">DSM 45417</strain>
    </source>
</reference>
<protein>
    <recommendedName>
        <fullName evidence="3">Right-handed parallel beta-helix repeat-containing protein</fullName>
    </recommendedName>
</protein>
<dbReference type="SUPFAM" id="SSF51126">
    <property type="entry name" value="Pectin lyase-like"/>
    <property type="match status" value="1"/>
</dbReference>
<evidence type="ECO:0008006" key="3">
    <source>
        <dbReference type="Google" id="ProtNLM"/>
    </source>
</evidence>
<gene>
    <name evidence="1" type="ORF">JD79_00506</name>
</gene>
<sequence>MTGWQVDETSVGLAPHGLSCDSLPVYTGSSTPPPGTVISDVRIVTRLDLHLGDVTVERSCIRPTADSGFSGWEPVVTNTDYNTCCGPSAAQVWIRDSEIDGSMVSRKDIAGACGFHGVGVLERNFIHDVGSGICFRYTDNEHDAVAVNNYVTNLRAYGEPESTGSHNEAATVRDFPATRRSDRQVTFRGNRLVTASGNDSGSLFIQAIDGPIDNVVLADNLFQGRGYNLVVSPGAHAYGRNLRATNNRFDGGTYGPVQFAASEIGHGWRVWSENYLFNPAADDARGAVVPEP</sequence>
<keyword evidence="2" id="KW-1185">Reference proteome</keyword>
<evidence type="ECO:0000313" key="2">
    <source>
        <dbReference type="Proteomes" id="UP000246661"/>
    </source>
</evidence>
<proteinExistence type="predicted"/>
<dbReference type="OrthoDB" id="505641at2"/>